<comment type="caution">
    <text evidence="2">The sequence shown here is derived from an EMBL/GenBank/DDBJ whole genome shotgun (WGS) entry which is preliminary data.</text>
</comment>
<accession>A0A177BE59</accession>
<dbReference type="EMBL" id="LWCA01000018">
    <property type="protein sequence ID" value="OAF71862.1"/>
    <property type="molecule type" value="Genomic_DNA"/>
</dbReference>
<protein>
    <submittedName>
        <fullName evidence="2">Uncharacterized protein</fullName>
    </submittedName>
</protein>
<dbReference type="Proteomes" id="UP000078046">
    <property type="component" value="Unassembled WGS sequence"/>
</dbReference>
<evidence type="ECO:0000256" key="1">
    <source>
        <dbReference type="SAM" id="Coils"/>
    </source>
</evidence>
<evidence type="ECO:0000313" key="2">
    <source>
        <dbReference type="EMBL" id="OAF71862.1"/>
    </source>
</evidence>
<keyword evidence="3" id="KW-1185">Reference proteome</keyword>
<organism evidence="2 3">
    <name type="scientific">Intoshia linei</name>
    <dbReference type="NCBI Taxonomy" id="1819745"/>
    <lineage>
        <taxon>Eukaryota</taxon>
        <taxon>Metazoa</taxon>
        <taxon>Spiralia</taxon>
        <taxon>Lophotrochozoa</taxon>
        <taxon>Mesozoa</taxon>
        <taxon>Orthonectida</taxon>
        <taxon>Rhopaluridae</taxon>
        <taxon>Intoshia</taxon>
    </lineage>
</organism>
<evidence type="ECO:0000313" key="3">
    <source>
        <dbReference type="Proteomes" id="UP000078046"/>
    </source>
</evidence>
<reference evidence="2 3" key="1">
    <citation type="submission" date="2016-04" db="EMBL/GenBank/DDBJ databases">
        <title>The genome of Intoshia linei affirms orthonectids as highly simplified spiralians.</title>
        <authorList>
            <person name="Mikhailov K.V."/>
            <person name="Slusarev G.S."/>
            <person name="Nikitin M.A."/>
            <person name="Logacheva M.D."/>
            <person name="Penin A."/>
            <person name="Aleoshin V."/>
            <person name="Panchin Y.V."/>
        </authorList>
    </citation>
    <scope>NUCLEOTIDE SEQUENCE [LARGE SCALE GENOMIC DNA]</scope>
    <source>
        <strain evidence="2">Intl2013</strain>
        <tissue evidence="2">Whole animal</tissue>
    </source>
</reference>
<dbReference type="OrthoDB" id="2157345at2759"/>
<gene>
    <name evidence="2" type="ORF">A3Q56_00360</name>
</gene>
<proteinExistence type="predicted"/>
<keyword evidence="1" id="KW-0175">Coiled coil</keyword>
<name>A0A177BE59_9BILA</name>
<sequence length="594" mass="70014">MLKRGLGRRWKFRMQEFKMYKKISENGLLKYLKLIETRQVNSVEQLDSYTSSITKIETFEDESIMSSDGSIVTPSYESEQYVEKIDVCVGTKIETAEKALQVFNYKFEKFLHIKLLYPVTEDVLEKVTIKIFNEKEMIDETSISPNNDENDESNKDHDDIDKLKNIYNERENYSKVKLCIDEYIKNNQEICVFEGLKMELYESDQEDVYAHIDIDLDDLNLLGFPVTYTLPHNRDGMEPVVPQYFGLDVNAINENEISMIAPIKFNLLSSISNRPIGKIAIIFYCEYRLIPDYWNHEIGLFDEHDESITEEESIDEQVVEEIEEEETKQVENQELLLYKKKFDEMENLHRQKIEILKNDHRYEYKLMTQEYESTISDLNKKITSMNKQIKKLEKYKKMNPTKGHVLKKSKSPLFISPQLKNSRNINIQNQINDSIYSNNINYKNDELFEDVNPLDEIYVTLKKRNARSIINGFLERLKRNQENSMKLRNKYFQSIKKSIRIATEKSLMNQYKLQPKFIEYGESCIKDVSIPALFMPNPNPNQTLIYNPRLYKFFHSLNTTDRLTQLPAINKMRHSKSDASTHVLDTSNPVITNL</sequence>
<dbReference type="AlphaFoldDB" id="A0A177BE59"/>
<feature type="coiled-coil region" evidence="1">
    <location>
        <begin position="368"/>
        <end position="395"/>
    </location>
</feature>